<organism evidence="7 8">
    <name type="scientific">Triparma strigata</name>
    <dbReference type="NCBI Taxonomy" id="1606541"/>
    <lineage>
        <taxon>Eukaryota</taxon>
        <taxon>Sar</taxon>
        <taxon>Stramenopiles</taxon>
        <taxon>Ochrophyta</taxon>
        <taxon>Bolidophyceae</taxon>
        <taxon>Parmales</taxon>
        <taxon>Triparmaceae</taxon>
        <taxon>Triparma</taxon>
    </lineage>
</organism>
<dbReference type="CDD" id="cd00200">
    <property type="entry name" value="WD40"/>
    <property type="match status" value="1"/>
</dbReference>
<keyword evidence="8" id="KW-1185">Reference proteome</keyword>
<dbReference type="PANTHER" id="PTHR19858:SF0">
    <property type="entry name" value="PERIODIC TRYPTOPHAN PROTEIN 2 HOMOLOG"/>
    <property type="match status" value="1"/>
</dbReference>
<feature type="repeat" description="WD" evidence="4">
    <location>
        <begin position="504"/>
        <end position="545"/>
    </location>
</feature>
<comment type="similarity">
    <text evidence="1">Belongs to the WD repeat PWP2 family.</text>
</comment>
<evidence type="ECO:0000313" key="7">
    <source>
        <dbReference type="EMBL" id="GMH71159.1"/>
    </source>
</evidence>
<dbReference type="OrthoDB" id="3142434at2759"/>
<feature type="repeat" description="WD" evidence="4">
    <location>
        <begin position="336"/>
        <end position="368"/>
    </location>
</feature>
<proteinExistence type="inferred from homology"/>
<evidence type="ECO:0000256" key="2">
    <source>
        <dbReference type="ARBA" id="ARBA00022574"/>
    </source>
</evidence>
<evidence type="ECO:0000256" key="4">
    <source>
        <dbReference type="PROSITE-ProRule" id="PRU00221"/>
    </source>
</evidence>
<dbReference type="InterPro" id="IPR027145">
    <property type="entry name" value="PWP2"/>
</dbReference>
<dbReference type="AlphaFoldDB" id="A0A9W7AFX2"/>
<evidence type="ECO:0000256" key="5">
    <source>
        <dbReference type="SAM" id="Coils"/>
    </source>
</evidence>
<dbReference type="GO" id="GO:0000028">
    <property type="term" value="P:ribosomal small subunit assembly"/>
    <property type="evidence" value="ECO:0007669"/>
    <property type="project" value="TreeGrafter"/>
</dbReference>
<comment type="caution">
    <text evidence="7">The sequence shown here is derived from an EMBL/GenBank/DDBJ whole genome shotgun (WGS) entry which is preliminary data.</text>
</comment>
<dbReference type="InterPro" id="IPR036322">
    <property type="entry name" value="WD40_repeat_dom_sf"/>
</dbReference>
<keyword evidence="5" id="KW-0175">Coiled coil</keyword>
<accession>A0A9W7AFX2</accession>
<evidence type="ECO:0000259" key="6">
    <source>
        <dbReference type="Pfam" id="PF04003"/>
    </source>
</evidence>
<gene>
    <name evidence="7" type="ORF">TrST_g11335</name>
</gene>
<dbReference type="PANTHER" id="PTHR19858">
    <property type="entry name" value="WD40 REPEAT PROTEIN"/>
    <property type="match status" value="1"/>
</dbReference>
<dbReference type="InterPro" id="IPR011044">
    <property type="entry name" value="Quino_amine_DH_bsu"/>
</dbReference>
<dbReference type="Gene3D" id="2.130.10.10">
    <property type="entry name" value="YVTN repeat-like/Quinoprotein amine dehydrogenase"/>
    <property type="match status" value="3"/>
</dbReference>
<feature type="repeat" description="WD" evidence="4">
    <location>
        <begin position="141"/>
        <end position="173"/>
    </location>
</feature>
<reference evidence="8" key="1">
    <citation type="journal article" date="2023" name="Commun. Biol.">
        <title>Genome analysis of Parmales, the sister group of diatoms, reveals the evolutionary specialization of diatoms from phago-mixotrophs to photoautotrophs.</title>
        <authorList>
            <person name="Ban H."/>
            <person name="Sato S."/>
            <person name="Yoshikawa S."/>
            <person name="Yamada K."/>
            <person name="Nakamura Y."/>
            <person name="Ichinomiya M."/>
            <person name="Sato N."/>
            <person name="Blanc-Mathieu R."/>
            <person name="Endo H."/>
            <person name="Kuwata A."/>
            <person name="Ogata H."/>
        </authorList>
    </citation>
    <scope>NUCLEOTIDE SEQUENCE [LARGE SCALE GENOMIC DNA]</scope>
    <source>
        <strain evidence="8">NIES 3701</strain>
    </source>
</reference>
<dbReference type="GO" id="GO:0032040">
    <property type="term" value="C:small-subunit processome"/>
    <property type="evidence" value="ECO:0007669"/>
    <property type="project" value="TreeGrafter"/>
</dbReference>
<dbReference type="SUPFAM" id="SSF50978">
    <property type="entry name" value="WD40 repeat-like"/>
    <property type="match status" value="1"/>
</dbReference>
<feature type="domain" description="Small-subunit processome Utp12" evidence="6">
    <location>
        <begin position="735"/>
        <end position="839"/>
    </location>
</feature>
<name>A0A9W7AFX2_9STRA</name>
<dbReference type="Pfam" id="PF04003">
    <property type="entry name" value="Utp12"/>
    <property type="match status" value="1"/>
</dbReference>
<evidence type="ECO:0000256" key="1">
    <source>
        <dbReference type="ARBA" id="ARBA00010226"/>
    </source>
</evidence>
<feature type="repeat" description="WD" evidence="4">
    <location>
        <begin position="463"/>
        <end position="504"/>
    </location>
</feature>
<dbReference type="GO" id="GO:0000462">
    <property type="term" value="P:maturation of SSU-rRNA from tricistronic rRNA transcript (SSU-rRNA, 5.8S rRNA, LSU-rRNA)"/>
    <property type="evidence" value="ECO:0007669"/>
    <property type="project" value="TreeGrafter"/>
</dbReference>
<keyword evidence="3" id="KW-0677">Repeat</keyword>
<dbReference type="SMART" id="SM00320">
    <property type="entry name" value="WD40"/>
    <property type="match status" value="11"/>
</dbReference>
<dbReference type="GO" id="GO:0034388">
    <property type="term" value="C:Pwp2p-containing subcomplex of 90S preribosome"/>
    <property type="evidence" value="ECO:0007669"/>
    <property type="project" value="TreeGrafter"/>
</dbReference>
<dbReference type="SUPFAM" id="SSF50969">
    <property type="entry name" value="YVTN repeat-like/Quinoprotein amine dehydrogenase"/>
    <property type="match status" value="1"/>
</dbReference>
<dbReference type="InterPro" id="IPR007148">
    <property type="entry name" value="SSU_processome_Utp12"/>
</dbReference>
<dbReference type="EMBL" id="BRXY01000145">
    <property type="protein sequence ID" value="GMH71159.1"/>
    <property type="molecule type" value="Genomic_DNA"/>
</dbReference>
<protein>
    <recommendedName>
        <fullName evidence="6">Small-subunit processome Utp12 domain-containing protein</fullName>
    </recommendedName>
</protein>
<dbReference type="SUPFAM" id="SSF63829">
    <property type="entry name" value="Calcium-dependent phosphotriesterase"/>
    <property type="match status" value="1"/>
</dbReference>
<dbReference type="PROSITE" id="PS50082">
    <property type="entry name" value="WD_REPEATS_2"/>
    <property type="match status" value="4"/>
</dbReference>
<dbReference type="InterPro" id="IPR001680">
    <property type="entry name" value="WD40_rpt"/>
</dbReference>
<feature type="coiled-coil region" evidence="5">
    <location>
        <begin position="796"/>
        <end position="827"/>
    </location>
</feature>
<dbReference type="Proteomes" id="UP001165085">
    <property type="component" value="Unassembled WGS sequence"/>
</dbReference>
<dbReference type="Pfam" id="PF00400">
    <property type="entry name" value="WD40"/>
    <property type="match status" value="5"/>
</dbReference>
<dbReference type="InterPro" id="IPR015943">
    <property type="entry name" value="WD40/YVTN_repeat-like_dom_sf"/>
</dbReference>
<keyword evidence="2 4" id="KW-0853">WD repeat</keyword>
<evidence type="ECO:0000256" key="3">
    <source>
        <dbReference type="ARBA" id="ARBA00022737"/>
    </source>
</evidence>
<evidence type="ECO:0000313" key="8">
    <source>
        <dbReference type="Proteomes" id="UP001165085"/>
    </source>
</evidence>
<dbReference type="PROSITE" id="PS50294">
    <property type="entry name" value="WD_REPEATS_REGION"/>
    <property type="match status" value="2"/>
</dbReference>
<sequence>MPNHAFKFNRLIGSVYTRGSLLYTSSGNSILSPVGNRVSHFDLRTHVCRTLEFEARADITAMTITHDDRLLLVVDETNHGMLVNFHRGIVLHRFAFKKKVRHISFSPDSSHFAVSTGSHVQVWITPSLRREFSPFILHRTYTGQSDDVTHITWSSNSQFFVASSNDNTARVFSRDPMEGFTPTTLAAHRGPLVGSFFTEDSQHIYTVSSDGACVTWDWTPSPVVVSSETASDPPPRKLVDGHWKMKTRHFFNQEGTKVSGVSMDASGSLLVVGFTSGVFGLYEMPGCNNIHTLSVSNHKISRVAMNRSGDWLAFGCPDLGQLLVWEWQSETYVLKQQGHSYAMNTMAYSPDSQYVVTGGEDGKVKLWNGNSGFCFVTFTEHTAPVKKVIFANQSVVLSASLDGTVRAHDLIRYKNFKTLTTPEPVQFVSLACDSSGELVAAGSLDPFEIYLWSLQTGKILDVLNGHKAPVTSLEFSPIGGTLASGSWDGTVKLWDCYKNDVMETLTHNSDVLCLAYRPDGKSVVCGTLSGHLHFWNTEDGKLTGTIEGQRDIAGGRKENDRQTADNNSASRHFTSVVYSADGSTVLAGGNSKWICIYSVASKILLKKFQISYSRSLDGTQDKLNSKYMTAGGGISEIAMEEDFDNSNNVMLPGARRQDDGTRRSKREVLASAVAFSSTGREFAAVTTEGMLVYSLDDDMVFDPIALTEDVTPSAVASAVTKGKWGEGLIMALLLNETDLIASVCDNVPVGMIELVLRGVGRDHFERLLNFVGERIGASAHVEFYLEWFLSFCKVHAVELERNKSRYLRAMRNLAKQVSVRAKDLKEASNTNCYTIAFLLKELEKKVEGAEERAAMTT</sequence>